<sequence>MENFLRSKELWSLVEDGIPTFVLSTGPNSETQQKMLQEAELKDLRVKNFLFQSIDCEILETILDKSTSKSIWTSMRQKYQGSTRVKRAQLQALRREFGLLTMKDGEKVDSFFGRIMTVVSKMRSNGEVMESNTVVSKILRSLTPKFNYLVCAIEESNNTIILSIDELHESLLVHEQRMQGSQEEEQVLKATHEEVSSRNNHDDRPQRGRGRGTFRGGRGRGRGRQSFNRATVECFKYHKLGHFQYECPDWDKKANYVEMDDEEEELLLMAHEEDSQNVEDKWYFDSGCSNHMTGNKLWFVNLEEESSKTVKLGNDIHMKVVAKGSIRMQINGISHVLNDVYYIPELKNNLLSLGQLQEKGLTILISDGTCKVFHATRGLIMQTNMSGNRMFYVTASLVPKQPVCLQTKTVSEKEAFLWHCRFGHLNYKVLNMLACKGMVGLPTLEFQVPKMFWPDAVKWCVHIQNWSPTAAVENKTPEEAWNRVKPVVEYFKIFGCLAHVHIPNQKWTKLDDKSRPFIFLGVSDKSKAWKLYDPISKSTIISRDMVFAEEKGWNWSTLETATQQPDLHYEDADGRNEAEDNTETGAKVETGAEVETDAEVKTGTESSTSSAISPRRGVRTRRRPRWLEDYETGLAEEDCFNAMTDSDPVTFTEVVISKHWREAMTSEMEAIEQNHTWELTVLPHGVTPIGVKWVFKTKLNTKGQMEKYKASLSLKVMHNDMSAFLHGELKENVYVLQPEGFVKKGQEEKVYRLKKALYGLKQAPRAWYNKIEAYFTQEQFEKCSSEHTLFTKSQGSKILIVSLYVDDLIFTSNDRFMCEQFKHFMMQQFAMTDLGRMSHFLCIEVQQNSNGIFICQGRYAREVLSRFGMLDNNAVKNPMVLGTK</sequence>
<gene>
    <name evidence="8" type="primary">LOC106770105</name>
</gene>
<keyword evidence="1" id="KW-0064">Aspartyl protease</keyword>
<dbReference type="Pfam" id="PF13976">
    <property type="entry name" value="gag_pre-integrs"/>
    <property type="match status" value="1"/>
</dbReference>
<dbReference type="InterPro" id="IPR025724">
    <property type="entry name" value="GAG-pre-integrase_dom"/>
</dbReference>
<dbReference type="PANTHER" id="PTHR35317:SF27">
    <property type="entry name" value="RETROVIRUS-RELATED POL POLYPROTEIN FROM TRANSPOSON TNT 1-94"/>
    <property type="match status" value="1"/>
</dbReference>
<feature type="region of interest" description="Disordered" evidence="2">
    <location>
        <begin position="178"/>
        <end position="224"/>
    </location>
</feature>
<keyword evidence="1" id="KW-0378">Hydrolase</keyword>
<feature type="compositionally biased region" description="Basic residues" evidence="2">
    <location>
        <begin position="207"/>
        <end position="223"/>
    </location>
</feature>
<reference evidence="8" key="2">
    <citation type="submission" date="2025-08" db="UniProtKB">
        <authorList>
            <consortium name="RefSeq"/>
        </authorList>
    </citation>
    <scope>IDENTIFICATION</scope>
    <source>
        <tissue evidence="8">Leaf</tissue>
    </source>
</reference>
<dbReference type="GO" id="GO:0004190">
    <property type="term" value="F:aspartic-type endopeptidase activity"/>
    <property type="evidence" value="ECO:0007669"/>
    <property type="project" value="UniProtKB-KW"/>
</dbReference>
<dbReference type="Pfam" id="PF22936">
    <property type="entry name" value="Pol_BBD"/>
    <property type="match status" value="1"/>
</dbReference>
<evidence type="ECO:0000259" key="3">
    <source>
        <dbReference type="Pfam" id="PF07727"/>
    </source>
</evidence>
<dbReference type="GeneID" id="106770105"/>
<dbReference type="OrthoDB" id="1426048at2759"/>
<dbReference type="SUPFAM" id="SSF57756">
    <property type="entry name" value="Retrovirus zinc finger-like domains"/>
    <property type="match status" value="1"/>
</dbReference>
<name>A0A1S3UZA5_VIGRR</name>
<evidence type="ECO:0000259" key="6">
    <source>
        <dbReference type="Pfam" id="PF25597"/>
    </source>
</evidence>
<evidence type="ECO:0000259" key="4">
    <source>
        <dbReference type="Pfam" id="PF13976"/>
    </source>
</evidence>
<dbReference type="SUPFAM" id="SSF56672">
    <property type="entry name" value="DNA/RNA polymerases"/>
    <property type="match status" value="1"/>
</dbReference>
<feature type="domain" description="GAG-pre-integrase" evidence="4">
    <location>
        <begin position="390"/>
        <end position="445"/>
    </location>
</feature>
<organism evidence="7 8">
    <name type="scientific">Vigna radiata var. radiata</name>
    <name type="common">Mung bean</name>
    <name type="synonym">Phaseolus aureus</name>
    <dbReference type="NCBI Taxonomy" id="3916"/>
    <lineage>
        <taxon>Eukaryota</taxon>
        <taxon>Viridiplantae</taxon>
        <taxon>Streptophyta</taxon>
        <taxon>Embryophyta</taxon>
        <taxon>Tracheophyta</taxon>
        <taxon>Spermatophyta</taxon>
        <taxon>Magnoliopsida</taxon>
        <taxon>eudicotyledons</taxon>
        <taxon>Gunneridae</taxon>
        <taxon>Pentapetalae</taxon>
        <taxon>rosids</taxon>
        <taxon>fabids</taxon>
        <taxon>Fabales</taxon>
        <taxon>Fabaceae</taxon>
        <taxon>Papilionoideae</taxon>
        <taxon>50 kb inversion clade</taxon>
        <taxon>NPAAA clade</taxon>
        <taxon>indigoferoid/millettioid clade</taxon>
        <taxon>Phaseoleae</taxon>
        <taxon>Vigna</taxon>
    </lineage>
</organism>
<dbReference type="InterPro" id="IPR036875">
    <property type="entry name" value="Znf_CCHC_sf"/>
</dbReference>
<feature type="compositionally biased region" description="Basic and acidic residues" evidence="2">
    <location>
        <begin position="186"/>
        <end position="206"/>
    </location>
</feature>
<dbReference type="GO" id="GO:0008270">
    <property type="term" value="F:zinc ion binding"/>
    <property type="evidence" value="ECO:0007669"/>
    <property type="project" value="InterPro"/>
</dbReference>
<keyword evidence="1" id="KW-0645">Protease</keyword>
<protein>
    <submittedName>
        <fullName evidence="8">Uncharacterized protein LOC106770105</fullName>
    </submittedName>
</protein>
<dbReference type="RefSeq" id="XP_014511418.1">
    <property type="nucleotide sequence ID" value="XM_014655932.1"/>
</dbReference>
<evidence type="ECO:0000259" key="5">
    <source>
        <dbReference type="Pfam" id="PF22936"/>
    </source>
</evidence>
<dbReference type="Pfam" id="PF25597">
    <property type="entry name" value="SH3_retrovirus"/>
    <property type="match status" value="1"/>
</dbReference>
<feature type="compositionally biased region" description="Polar residues" evidence="2">
    <location>
        <begin position="603"/>
        <end position="612"/>
    </location>
</feature>
<dbReference type="Pfam" id="PF14223">
    <property type="entry name" value="Retrotran_gag_2"/>
    <property type="match status" value="1"/>
</dbReference>
<feature type="region of interest" description="Disordered" evidence="2">
    <location>
        <begin position="564"/>
        <end position="618"/>
    </location>
</feature>
<reference evidence="7" key="1">
    <citation type="journal article" date="2014" name="Nat. Commun.">
        <title>Genome sequence of mungbean and insights into evolution within Vigna species.</title>
        <authorList>
            <person name="Kang Y.J."/>
            <person name="Kim S.K."/>
            <person name="Kim M.Y."/>
            <person name="Lestari P."/>
            <person name="Kim K.H."/>
            <person name="Ha B.K."/>
            <person name="Jun T.H."/>
            <person name="Hwang W.J."/>
            <person name="Lee T."/>
            <person name="Lee J."/>
            <person name="Shim S."/>
            <person name="Yoon M.Y."/>
            <person name="Jang Y.E."/>
            <person name="Han K.S."/>
            <person name="Taeprayoon P."/>
            <person name="Yoon N."/>
            <person name="Somta P."/>
            <person name="Tanya P."/>
            <person name="Kim K.S."/>
            <person name="Gwag J.G."/>
            <person name="Moon J.K."/>
            <person name="Lee Y.H."/>
            <person name="Park B.S."/>
            <person name="Bombarely A."/>
            <person name="Doyle J.J."/>
            <person name="Jackson S.A."/>
            <person name="Schafleitner R."/>
            <person name="Srinives P."/>
            <person name="Varshney R.K."/>
            <person name="Lee S.H."/>
        </authorList>
    </citation>
    <scope>NUCLEOTIDE SEQUENCE [LARGE SCALE GENOMIC DNA]</scope>
    <source>
        <strain evidence="7">cv. VC1973A</strain>
    </source>
</reference>
<evidence type="ECO:0000313" key="8">
    <source>
        <dbReference type="RefSeq" id="XP_014511418.1"/>
    </source>
</evidence>
<dbReference type="GO" id="GO:0003676">
    <property type="term" value="F:nucleic acid binding"/>
    <property type="evidence" value="ECO:0007669"/>
    <property type="project" value="InterPro"/>
</dbReference>
<feature type="compositionally biased region" description="Basic and acidic residues" evidence="2">
    <location>
        <begin position="567"/>
        <end position="578"/>
    </location>
</feature>
<dbReference type="Pfam" id="PF07727">
    <property type="entry name" value="RVT_2"/>
    <property type="match status" value="1"/>
</dbReference>
<dbReference type="Proteomes" id="UP000087766">
    <property type="component" value="Chromosome 8"/>
</dbReference>
<dbReference type="PANTHER" id="PTHR35317">
    <property type="entry name" value="OS04G0629600 PROTEIN"/>
    <property type="match status" value="1"/>
</dbReference>
<evidence type="ECO:0000313" key="7">
    <source>
        <dbReference type="Proteomes" id="UP000087766"/>
    </source>
</evidence>
<dbReference type="InterPro" id="IPR013103">
    <property type="entry name" value="RVT_2"/>
</dbReference>
<feature type="domain" description="Retrovirus-related Pol polyprotein from transposon TNT 1-94-like beta-barrel" evidence="5">
    <location>
        <begin position="282"/>
        <end position="360"/>
    </location>
</feature>
<dbReference type="AlphaFoldDB" id="A0A1S3UZA5"/>
<feature type="domain" description="Retroviral polymerase SH3-like" evidence="6">
    <location>
        <begin position="496"/>
        <end position="558"/>
    </location>
</feature>
<keyword evidence="7" id="KW-1185">Reference proteome</keyword>
<evidence type="ECO:0000256" key="2">
    <source>
        <dbReference type="SAM" id="MobiDB-lite"/>
    </source>
</evidence>
<proteinExistence type="predicted"/>
<dbReference type="KEGG" id="vra:106770105"/>
<evidence type="ECO:0000256" key="1">
    <source>
        <dbReference type="ARBA" id="ARBA00022750"/>
    </source>
</evidence>
<dbReference type="InterPro" id="IPR057670">
    <property type="entry name" value="SH3_retrovirus"/>
</dbReference>
<dbReference type="InterPro" id="IPR043502">
    <property type="entry name" value="DNA/RNA_pol_sf"/>
</dbReference>
<dbReference type="InterPro" id="IPR054722">
    <property type="entry name" value="PolX-like_BBD"/>
</dbReference>
<accession>A0A1S3UZA5</accession>
<feature type="domain" description="Reverse transcriptase Ty1/copia-type" evidence="3">
    <location>
        <begin position="719"/>
        <end position="880"/>
    </location>
</feature>